<dbReference type="GO" id="GO:0005886">
    <property type="term" value="C:plasma membrane"/>
    <property type="evidence" value="ECO:0007669"/>
    <property type="project" value="TreeGrafter"/>
</dbReference>
<dbReference type="AlphaFoldDB" id="A0A6A5VJG2"/>
<evidence type="ECO:0000256" key="3">
    <source>
        <dbReference type="ARBA" id="ARBA00022692"/>
    </source>
</evidence>
<sequence length="505" mass="54322">MASLGMNESAGLASSELGSEHEEPKSTGASTKWRFWLTMATIASIYMFTQTAVQPPCAQLCNIFDRKSSMVTAVVIFAAGSAVAGSSKTATTLIVGRTVQGLASGCIMMLSELIVCDMVPLRERGKYVGFILSAIALGTVVGPITSGALAEHHWRWVFYMNLPICGIILATLKLFVKFRYNKEPSWAKAISRIDWPGNTLFCGSACAIMLGIIPAGSSHSWSSWRTILPITIGVAGFIAMAFFEASRFCREPGIPPRLFTNRTTVAGYFMAFISSIALQWAGFFWPVYFQMRGASPLKSAVNLLPFLLFLLLVAGVSGAVMSKIGQYRPLHAAGFTILQILNATGQGLIIPTLLPAIMASLAESDAAAATGVFSSLRSFGYAWGIVLSSIIFNNQVEKNQWRIEDSTVRGSLTGGRGYGMVSGDFVQQLPPATRVQVLDVYTRSLRSIWWAALALACVGALGVLIDKHVPLRQGLEKEYGLDSDGQLGDTAPQEKGVAPDLNSSK</sequence>
<feature type="transmembrane region" description="Helical" evidence="8">
    <location>
        <begin position="332"/>
        <end position="354"/>
    </location>
</feature>
<dbReference type="Pfam" id="PF07690">
    <property type="entry name" value="MFS_1"/>
    <property type="match status" value="1"/>
</dbReference>
<dbReference type="InterPro" id="IPR020846">
    <property type="entry name" value="MFS_dom"/>
</dbReference>
<feature type="region of interest" description="Disordered" evidence="7">
    <location>
        <begin position="480"/>
        <end position="505"/>
    </location>
</feature>
<accession>A0A6A5VJG2</accession>
<dbReference type="EMBL" id="ML976663">
    <property type="protein sequence ID" value="KAF1977364.1"/>
    <property type="molecule type" value="Genomic_DNA"/>
</dbReference>
<feature type="transmembrane region" description="Helical" evidence="8">
    <location>
        <begin position="448"/>
        <end position="465"/>
    </location>
</feature>
<feature type="transmembrane region" description="Helical" evidence="8">
    <location>
        <begin position="156"/>
        <end position="176"/>
    </location>
</feature>
<evidence type="ECO:0000256" key="4">
    <source>
        <dbReference type="ARBA" id="ARBA00022989"/>
    </source>
</evidence>
<evidence type="ECO:0000256" key="5">
    <source>
        <dbReference type="ARBA" id="ARBA00023136"/>
    </source>
</evidence>
<feature type="domain" description="Major facilitator superfamily (MFS) profile" evidence="9">
    <location>
        <begin position="1"/>
        <end position="505"/>
    </location>
</feature>
<feature type="transmembrane region" description="Helical" evidence="8">
    <location>
        <begin position="33"/>
        <end position="49"/>
    </location>
</feature>
<proteinExistence type="predicted"/>
<name>A0A6A5VJG2_9PLEO</name>
<evidence type="ECO:0000256" key="6">
    <source>
        <dbReference type="ARBA" id="ARBA00023180"/>
    </source>
</evidence>
<feature type="transmembrane region" description="Helical" evidence="8">
    <location>
        <begin position="366"/>
        <end position="392"/>
    </location>
</feature>
<dbReference type="SUPFAM" id="SSF103473">
    <property type="entry name" value="MFS general substrate transporter"/>
    <property type="match status" value="1"/>
</dbReference>
<keyword evidence="4 8" id="KW-1133">Transmembrane helix</keyword>
<comment type="subcellular location">
    <subcellularLocation>
        <location evidence="1">Membrane</location>
        <topology evidence="1">Multi-pass membrane protein</topology>
    </subcellularLocation>
</comment>
<evidence type="ECO:0000256" key="2">
    <source>
        <dbReference type="ARBA" id="ARBA00022448"/>
    </source>
</evidence>
<dbReference type="InterPro" id="IPR036259">
    <property type="entry name" value="MFS_trans_sf"/>
</dbReference>
<gene>
    <name evidence="10" type="ORF">BU23DRAFT_577927</name>
</gene>
<protein>
    <submittedName>
        <fullName evidence="10">MFS general substrate transporter</fullName>
    </submittedName>
</protein>
<dbReference type="GO" id="GO:0022857">
    <property type="term" value="F:transmembrane transporter activity"/>
    <property type="evidence" value="ECO:0007669"/>
    <property type="project" value="InterPro"/>
</dbReference>
<dbReference type="PANTHER" id="PTHR23501">
    <property type="entry name" value="MAJOR FACILITATOR SUPERFAMILY"/>
    <property type="match status" value="1"/>
</dbReference>
<keyword evidence="11" id="KW-1185">Reference proteome</keyword>
<keyword evidence="2" id="KW-0813">Transport</keyword>
<feature type="transmembrane region" description="Helical" evidence="8">
    <location>
        <begin position="127"/>
        <end position="150"/>
    </location>
</feature>
<evidence type="ECO:0000256" key="8">
    <source>
        <dbReference type="SAM" id="Phobius"/>
    </source>
</evidence>
<keyword evidence="3 8" id="KW-0812">Transmembrane</keyword>
<feature type="transmembrane region" description="Helical" evidence="8">
    <location>
        <begin position="227"/>
        <end position="245"/>
    </location>
</feature>
<dbReference type="OrthoDB" id="10021397at2759"/>
<feature type="transmembrane region" description="Helical" evidence="8">
    <location>
        <begin position="265"/>
        <end position="288"/>
    </location>
</feature>
<organism evidence="10 11">
    <name type="scientific">Bimuria novae-zelandiae CBS 107.79</name>
    <dbReference type="NCBI Taxonomy" id="1447943"/>
    <lineage>
        <taxon>Eukaryota</taxon>
        <taxon>Fungi</taxon>
        <taxon>Dikarya</taxon>
        <taxon>Ascomycota</taxon>
        <taxon>Pezizomycotina</taxon>
        <taxon>Dothideomycetes</taxon>
        <taxon>Pleosporomycetidae</taxon>
        <taxon>Pleosporales</taxon>
        <taxon>Massarineae</taxon>
        <taxon>Didymosphaeriaceae</taxon>
        <taxon>Bimuria</taxon>
    </lineage>
</organism>
<evidence type="ECO:0000256" key="1">
    <source>
        <dbReference type="ARBA" id="ARBA00004141"/>
    </source>
</evidence>
<keyword evidence="5 8" id="KW-0472">Membrane</keyword>
<dbReference type="Proteomes" id="UP000800036">
    <property type="component" value="Unassembled WGS sequence"/>
</dbReference>
<evidence type="ECO:0000313" key="11">
    <source>
        <dbReference type="Proteomes" id="UP000800036"/>
    </source>
</evidence>
<feature type="transmembrane region" description="Helical" evidence="8">
    <location>
        <begin position="197"/>
        <end position="215"/>
    </location>
</feature>
<dbReference type="InterPro" id="IPR011701">
    <property type="entry name" value="MFS"/>
</dbReference>
<evidence type="ECO:0000313" key="10">
    <source>
        <dbReference type="EMBL" id="KAF1977364.1"/>
    </source>
</evidence>
<dbReference type="PANTHER" id="PTHR23501:SF187">
    <property type="entry name" value="MAJOR FACILITATOR SUPERFAMILY (MFS) PROFILE DOMAIN-CONTAINING PROTEIN"/>
    <property type="match status" value="1"/>
</dbReference>
<evidence type="ECO:0000259" key="9">
    <source>
        <dbReference type="PROSITE" id="PS50850"/>
    </source>
</evidence>
<feature type="transmembrane region" description="Helical" evidence="8">
    <location>
        <begin position="300"/>
        <end position="320"/>
    </location>
</feature>
<keyword evidence="6" id="KW-0325">Glycoprotein</keyword>
<dbReference type="Gene3D" id="1.20.1250.20">
    <property type="entry name" value="MFS general substrate transporter like domains"/>
    <property type="match status" value="1"/>
</dbReference>
<reference evidence="10" key="1">
    <citation type="journal article" date="2020" name="Stud. Mycol.">
        <title>101 Dothideomycetes genomes: a test case for predicting lifestyles and emergence of pathogens.</title>
        <authorList>
            <person name="Haridas S."/>
            <person name="Albert R."/>
            <person name="Binder M."/>
            <person name="Bloem J."/>
            <person name="Labutti K."/>
            <person name="Salamov A."/>
            <person name="Andreopoulos B."/>
            <person name="Baker S."/>
            <person name="Barry K."/>
            <person name="Bills G."/>
            <person name="Bluhm B."/>
            <person name="Cannon C."/>
            <person name="Castanera R."/>
            <person name="Culley D."/>
            <person name="Daum C."/>
            <person name="Ezra D."/>
            <person name="Gonzalez J."/>
            <person name="Henrissat B."/>
            <person name="Kuo A."/>
            <person name="Liang C."/>
            <person name="Lipzen A."/>
            <person name="Lutzoni F."/>
            <person name="Magnuson J."/>
            <person name="Mondo S."/>
            <person name="Nolan M."/>
            <person name="Ohm R."/>
            <person name="Pangilinan J."/>
            <person name="Park H.-J."/>
            <person name="Ramirez L."/>
            <person name="Alfaro M."/>
            <person name="Sun H."/>
            <person name="Tritt A."/>
            <person name="Yoshinaga Y."/>
            <person name="Zwiers L.-H."/>
            <person name="Turgeon B."/>
            <person name="Goodwin S."/>
            <person name="Spatafora J."/>
            <person name="Crous P."/>
            <person name="Grigoriev I."/>
        </authorList>
    </citation>
    <scope>NUCLEOTIDE SEQUENCE</scope>
    <source>
        <strain evidence="10">CBS 107.79</strain>
    </source>
</reference>
<feature type="region of interest" description="Disordered" evidence="7">
    <location>
        <begin position="1"/>
        <end position="26"/>
    </location>
</feature>
<dbReference type="PROSITE" id="PS50850">
    <property type="entry name" value="MFS"/>
    <property type="match status" value="1"/>
</dbReference>
<feature type="transmembrane region" description="Helical" evidence="8">
    <location>
        <begin position="70"/>
        <end position="87"/>
    </location>
</feature>
<evidence type="ECO:0000256" key="7">
    <source>
        <dbReference type="SAM" id="MobiDB-lite"/>
    </source>
</evidence>